<organism evidence="3 4">
    <name type="scientific">Batillaria attramentaria</name>
    <dbReference type="NCBI Taxonomy" id="370345"/>
    <lineage>
        <taxon>Eukaryota</taxon>
        <taxon>Metazoa</taxon>
        <taxon>Spiralia</taxon>
        <taxon>Lophotrochozoa</taxon>
        <taxon>Mollusca</taxon>
        <taxon>Gastropoda</taxon>
        <taxon>Caenogastropoda</taxon>
        <taxon>Sorbeoconcha</taxon>
        <taxon>Cerithioidea</taxon>
        <taxon>Batillariidae</taxon>
        <taxon>Batillaria</taxon>
    </lineage>
</organism>
<evidence type="ECO:0000313" key="4">
    <source>
        <dbReference type="Proteomes" id="UP001519460"/>
    </source>
</evidence>
<dbReference type="InterPro" id="IPR039361">
    <property type="entry name" value="Cyclin"/>
</dbReference>
<dbReference type="SMART" id="SM00385">
    <property type="entry name" value="CYCLIN"/>
    <property type="match status" value="1"/>
</dbReference>
<dbReference type="Proteomes" id="UP001519460">
    <property type="component" value="Unassembled WGS sequence"/>
</dbReference>
<reference evidence="3 4" key="1">
    <citation type="journal article" date="2023" name="Sci. Data">
        <title>Genome assembly of the Korean intertidal mud-creeper Batillaria attramentaria.</title>
        <authorList>
            <person name="Patra A.K."/>
            <person name="Ho P.T."/>
            <person name="Jun S."/>
            <person name="Lee S.J."/>
            <person name="Kim Y."/>
            <person name="Won Y.J."/>
        </authorList>
    </citation>
    <scope>NUCLEOTIDE SEQUENCE [LARGE SCALE GENOMIC DNA]</scope>
    <source>
        <strain evidence="3">Wonlab-2016</strain>
    </source>
</reference>
<dbReference type="AlphaFoldDB" id="A0ABD0LC20"/>
<dbReference type="PANTHER" id="PTHR10177">
    <property type="entry name" value="CYCLINS"/>
    <property type="match status" value="1"/>
</dbReference>
<evidence type="ECO:0000256" key="1">
    <source>
        <dbReference type="RuleBase" id="RU000383"/>
    </source>
</evidence>
<gene>
    <name evidence="3" type="ORF">BaRGS_00012164</name>
</gene>
<dbReference type="InterPro" id="IPR013763">
    <property type="entry name" value="Cyclin-like_dom"/>
</dbReference>
<comment type="caution">
    <text evidence="3">The sequence shown here is derived from an EMBL/GenBank/DDBJ whole genome shotgun (WGS) entry which is preliminary data.</text>
</comment>
<protein>
    <recommendedName>
        <fullName evidence="2">Cyclin-like domain-containing protein</fullName>
    </recommendedName>
</protein>
<dbReference type="InterPro" id="IPR006671">
    <property type="entry name" value="Cyclin_N"/>
</dbReference>
<accession>A0ABD0LC20</accession>
<keyword evidence="1" id="KW-0195">Cyclin</keyword>
<dbReference type="FunFam" id="1.10.472.10:FF:000006">
    <property type="entry name" value="Cyclin I"/>
    <property type="match status" value="1"/>
</dbReference>
<dbReference type="Pfam" id="PF00134">
    <property type="entry name" value="Cyclin_N"/>
    <property type="match status" value="1"/>
</dbReference>
<dbReference type="Gene3D" id="1.10.472.10">
    <property type="entry name" value="Cyclin-like"/>
    <property type="match status" value="2"/>
</dbReference>
<keyword evidence="4" id="KW-1185">Reference proteome</keyword>
<evidence type="ECO:0000259" key="2">
    <source>
        <dbReference type="SMART" id="SM00385"/>
    </source>
</evidence>
<feature type="domain" description="Cyclin-like" evidence="2">
    <location>
        <begin position="109"/>
        <end position="195"/>
    </location>
</feature>
<name>A0ABD0LC20_9CAEN</name>
<dbReference type="SUPFAM" id="SSF47954">
    <property type="entry name" value="Cyclin-like"/>
    <property type="match status" value="1"/>
</dbReference>
<evidence type="ECO:0000313" key="3">
    <source>
        <dbReference type="EMBL" id="KAK7496512.1"/>
    </source>
</evidence>
<dbReference type="EMBL" id="JACVVK020000066">
    <property type="protein sequence ID" value="KAK7496512.1"/>
    <property type="molecule type" value="Genomic_DNA"/>
</dbReference>
<dbReference type="InterPro" id="IPR036915">
    <property type="entry name" value="Cyclin-like_sf"/>
</dbReference>
<proteinExistence type="inferred from homology"/>
<comment type="similarity">
    <text evidence="1">Belongs to the cyclin family.</text>
</comment>
<sequence>MVRAYAETCSSDDQLVMVRLHKELIGCQDVLSSLRLTLHDVSFGKPFMHLGVSAGSGGRMLASVLNGERTLQVLRAALDKEQQEWKPTLLRPVVGSQEITDTERDRAAIWLVQLSQTFDFAPETYVLAISIMDRVSQLVKIRTKYLRCVAISCLYLAVKTLEDDEVIPVTLDLVRKSQCGCSISEVLRMEMVILDKLNWNVKTTTAIDFLHMMHTVMMWRFPHLLTSLKDMNPSRHLALLTRKLLICLCHADLARDRPSAVALALISLELEQIFPQWLSLLMALQNVAQVGNDELISCRERMAQLLGQRGQLITGYQLKKSSQSLKSKKRKVDETDTDDIYDGIKRLYEDNCGPSDKITITKRGSCASEMHQDADDIHAFVQAVAAV</sequence>